<dbReference type="RefSeq" id="WP_007000336.1">
    <property type="nucleotide sequence ID" value="NZ_JH992955.1"/>
</dbReference>
<evidence type="ECO:0000259" key="5">
    <source>
        <dbReference type="PROSITE" id="PS50893"/>
    </source>
</evidence>
<dbReference type="SUPFAM" id="SSF52540">
    <property type="entry name" value="P-loop containing nucleoside triphosphate hydrolases"/>
    <property type="match status" value="1"/>
</dbReference>
<dbReference type="PATRIC" id="fig|883066.3.peg.121"/>
<organism evidence="6 7">
    <name type="scientific">Actinobaculum massiliense ACS-171-V-Col2</name>
    <dbReference type="NCBI Taxonomy" id="883066"/>
    <lineage>
        <taxon>Bacteria</taxon>
        <taxon>Bacillati</taxon>
        <taxon>Actinomycetota</taxon>
        <taxon>Actinomycetes</taxon>
        <taxon>Actinomycetales</taxon>
        <taxon>Actinomycetaceae</taxon>
        <taxon>Actinobaculum</taxon>
    </lineage>
</organism>
<dbReference type="AlphaFoldDB" id="K9F3I9"/>
<dbReference type="InterPro" id="IPR003593">
    <property type="entry name" value="AAA+_ATPase"/>
</dbReference>
<comment type="caution">
    <text evidence="6">The sequence shown here is derived from an EMBL/GenBank/DDBJ whole genome shotgun (WGS) entry which is preliminary data.</text>
</comment>
<evidence type="ECO:0000256" key="3">
    <source>
        <dbReference type="ARBA" id="ARBA00022741"/>
    </source>
</evidence>
<dbReference type="InterPro" id="IPR003439">
    <property type="entry name" value="ABC_transporter-like_ATP-bd"/>
</dbReference>
<name>K9F3I9_9ACTO</name>
<gene>
    <name evidence="6" type="ORF">HMPREF9233_00118</name>
</gene>
<keyword evidence="2" id="KW-0813">Transport</keyword>
<dbReference type="GO" id="GO:0016887">
    <property type="term" value="F:ATP hydrolysis activity"/>
    <property type="evidence" value="ECO:0007669"/>
    <property type="project" value="InterPro"/>
</dbReference>
<dbReference type="InterPro" id="IPR022508">
    <property type="entry name" value="ABC_trspt_anch-rpt_ATP-bd"/>
</dbReference>
<keyword evidence="3" id="KW-0547">Nucleotide-binding</keyword>
<keyword evidence="4 6" id="KW-0067">ATP-binding</keyword>
<dbReference type="Gene3D" id="3.40.50.300">
    <property type="entry name" value="P-loop containing nucleotide triphosphate hydrolases"/>
    <property type="match status" value="1"/>
</dbReference>
<dbReference type="InterPro" id="IPR027417">
    <property type="entry name" value="P-loop_NTPase"/>
</dbReference>
<evidence type="ECO:0000256" key="1">
    <source>
        <dbReference type="ARBA" id="ARBA00005417"/>
    </source>
</evidence>
<dbReference type="NCBIfam" id="TIGR03771">
    <property type="entry name" value="anch_rpt_ABC"/>
    <property type="match status" value="1"/>
</dbReference>
<evidence type="ECO:0000256" key="2">
    <source>
        <dbReference type="ARBA" id="ARBA00022448"/>
    </source>
</evidence>
<dbReference type="EMBL" id="AGWL01000001">
    <property type="protein sequence ID" value="EKU96030.1"/>
    <property type="molecule type" value="Genomic_DNA"/>
</dbReference>
<dbReference type="Pfam" id="PF00005">
    <property type="entry name" value="ABC_tran"/>
    <property type="match status" value="1"/>
</dbReference>
<protein>
    <submittedName>
        <fullName evidence="6">Anchored repeat-type ABC transporter, ATP-binding subunit</fullName>
    </submittedName>
</protein>
<dbReference type="CDD" id="cd03235">
    <property type="entry name" value="ABC_Metallic_Cations"/>
    <property type="match status" value="1"/>
</dbReference>
<dbReference type="PANTHER" id="PTHR42734">
    <property type="entry name" value="METAL TRANSPORT SYSTEM ATP-BINDING PROTEIN TM_0124-RELATED"/>
    <property type="match status" value="1"/>
</dbReference>
<dbReference type="STRING" id="202789.GCA_001457435_00191"/>
<accession>K9F3I9</accession>
<sequence>MKLDVDHLHVSLGGREVLSDVSLHVADGQFTGLVGPNGAGKTTLMRAILGLIPTASGSILLDGERPRSGSIGYVPQISLTEWSYPMSVQELVATSFSAKMRPWRRLGKDAWRKVYQALETVELLGYRERPISELSGGQKQRLIVARALATDPAVLLLDEPFTGLDYPNQDSLAELFGSLAGTGRAILMSSHDLPQAMDVCTDLVMLNRTVRAAGTPEQLSDPRPWMDTFQVGENSSLLRVLGVNQ</sequence>
<keyword evidence="7" id="KW-1185">Reference proteome</keyword>
<dbReference type="PROSITE" id="PS00211">
    <property type="entry name" value="ABC_TRANSPORTER_1"/>
    <property type="match status" value="1"/>
</dbReference>
<dbReference type="PANTHER" id="PTHR42734:SF5">
    <property type="entry name" value="IRON TRANSPORT SYSTEM ATP-BINDING PROTEIN HI_0361-RELATED"/>
    <property type="match status" value="1"/>
</dbReference>
<dbReference type="GO" id="GO:0005524">
    <property type="term" value="F:ATP binding"/>
    <property type="evidence" value="ECO:0007669"/>
    <property type="project" value="UniProtKB-KW"/>
</dbReference>
<evidence type="ECO:0000313" key="7">
    <source>
        <dbReference type="Proteomes" id="UP000009888"/>
    </source>
</evidence>
<dbReference type="eggNOG" id="COG1121">
    <property type="taxonomic scope" value="Bacteria"/>
</dbReference>
<dbReference type="InterPro" id="IPR050153">
    <property type="entry name" value="Metal_Ion_Import_ABC"/>
</dbReference>
<feature type="domain" description="ABC transporter" evidence="5">
    <location>
        <begin position="3"/>
        <end position="232"/>
    </location>
</feature>
<dbReference type="Proteomes" id="UP000009888">
    <property type="component" value="Unassembled WGS sequence"/>
</dbReference>
<evidence type="ECO:0000256" key="4">
    <source>
        <dbReference type="ARBA" id="ARBA00022840"/>
    </source>
</evidence>
<reference evidence="6 7" key="1">
    <citation type="submission" date="2012-09" db="EMBL/GenBank/DDBJ databases">
        <title>The Genome Sequence of Actinobaculum massiliae ACS-171-V-COL2.</title>
        <authorList>
            <consortium name="The Broad Institute Genome Sequencing Platform"/>
            <person name="Earl A."/>
            <person name="Ward D."/>
            <person name="Feldgarden M."/>
            <person name="Gevers D."/>
            <person name="Saerens B."/>
            <person name="Vaneechoutte M."/>
            <person name="Walker B."/>
            <person name="Young S.K."/>
            <person name="Zeng Q."/>
            <person name="Gargeya S."/>
            <person name="Fitzgerald M."/>
            <person name="Haas B."/>
            <person name="Abouelleil A."/>
            <person name="Alvarado L."/>
            <person name="Arachchi H.M."/>
            <person name="Berlin A."/>
            <person name="Chapman S.B."/>
            <person name="Goldberg J."/>
            <person name="Griggs A."/>
            <person name="Gujja S."/>
            <person name="Hansen M."/>
            <person name="Howarth C."/>
            <person name="Imamovic A."/>
            <person name="Larimer J."/>
            <person name="McCowen C."/>
            <person name="Montmayeur A."/>
            <person name="Murphy C."/>
            <person name="Neiman D."/>
            <person name="Pearson M."/>
            <person name="Priest M."/>
            <person name="Roberts A."/>
            <person name="Saif S."/>
            <person name="Shea T."/>
            <person name="Sisk P."/>
            <person name="Sykes S."/>
            <person name="Wortman J."/>
            <person name="Nusbaum C."/>
            <person name="Birren B."/>
        </authorList>
    </citation>
    <scope>NUCLEOTIDE SEQUENCE [LARGE SCALE GENOMIC DNA]</scope>
    <source>
        <strain evidence="7">ACS-171-V-Col2</strain>
    </source>
</reference>
<dbReference type="PROSITE" id="PS50893">
    <property type="entry name" value="ABC_TRANSPORTER_2"/>
    <property type="match status" value="1"/>
</dbReference>
<proteinExistence type="inferred from homology"/>
<dbReference type="InterPro" id="IPR017871">
    <property type="entry name" value="ABC_transporter-like_CS"/>
</dbReference>
<dbReference type="HOGENOM" id="CLU_000604_1_11_11"/>
<comment type="similarity">
    <text evidence="1">Belongs to the ABC transporter superfamily.</text>
</comment>
<dbReference type="SMART" id="SM00382">
    <property type="entry name" value="AAA"/>
    <property type="match status" value="1"/>
</dbReference>
<evidence type="ECO:0000313" key="6">
    <source>
        <dbReference type="EMBL" id="EKU96030.1"/>
    </source>
</evidence>